<dbReference type="Proteomes" id="UP000231358">
    <property type="component" value="Unassembled WGS sequence"/>
</dbReference>
<feature type="region of interest" description="Disordered" evidence="1">
    <location>
        <begin position="1"/>
        <end position="63"/>
    </location>
</feature>
<name>A0A2G7G1L0_9EURO</name>
<organism evidence="2 3">
    <name type="scientific">Aspergillus arachidicola</name>
    <dbReference type="NCBI Taxonomy" id="656916"/>
    <lineage>
        <taxon>Eukaryota</taxon>
        <taxon>Fungi</taxon>
        <taxon>Dikarya</taxon>
        <taxon>Ascomycota</taxon>
        <taxon>Pezizomycotina</taxon>
        <taxon>Eurotiomycetes</taxon>
        <taxon>Eurotiomycetidae</taxon>
        <taxon>Eurotiales</taxon>
        <taxon>Aspergillaceae</taxon>
        <taxon>Aspergillus</taxon>
        <taxon>Aspergillus subgen. Circumdati</taxon>
    </lineage>
</organism>
<evidence type="ECO:0000256" key="1">
    <source>
        <dbReference type="SAM" id="MobiDB-lite"/>
    </source>
</evidence>
<evidence type="ECO:0000313" key="3">
    <source>
        <dbReference type="Proteomes" id="UP000231358"/>
    </source>
</evidence>
<dbReference type="AlphaFoldDB" id="A0A2G7G1L0"/>
<keyword evidence="3" id="KW-1185">Reference proteome</keyword>
<feature type="compositionally biased region" description="Low complexity" evidence="1">
    <location>
        <begin position="48"/>
        <end position="62"/>
    </location>
</feature>
<evidence type="ECO:0000313" key="2">
    <source>
        <dbReference type="EMBL" id="PIG86001.1"/>
    </source>
</evidence>
<reference evidence="2 3" key="1">
    <citation type="submission" date="2017-05" db="EMBL/GenBank/DDBJ databases">
        <title>Genome sequence for an aflatoxigenic pathogen of Argentinian peanut, Aspergillus arachidicola.</title>
        <authorList>
            <person name="Moore G."/>
            <person name="Beltz S.B."/>
            <person name="Mack B.M."/>
        </authorList>
    </citation>
    <scope>NUCLEOTIDE SEQUENCE [LARGE SCALE GENOMIC DNA]</scope>
    <source>
        <strain evidence="2 3">CBS 117610</strain>
    </source>
</reference>
<feature type="non-terminal residue" evidence="2">
    <location>
        <position position="107"/>
    </location>
</feature>
<feature type="non-terminal residue" evidence="2">
    <location>
        <position position="1"/>
    </location>
</feature>
<comment type="caution">
    <text evidence="2">The sequence shown here is derived from an EMBL/GenBank/DDBJ whole genome shotgun (WGS) entry which is preliminary data.</text>
</comment>
<gene>
    <name evidence="2" type="ORF">AARAC_011346</name>
</gene>
<sequence>LPQAPLQVLPQAPSKCSPSQPPSRPLSHEPLASQLPDRSTLDPSAYTLSNGGPSSGSSPLSSAVQGLIRVEDVRFKFQSEGLLPKPRPFVGAPDDTVLGEAAACHWI</sequence>
<feature type="compositionally biased region" description="Low complexity" evidence="1">
    <location>
        <begin position="1"/>
        <end position="13"/>
    </location>
</feature>
<proteinExistence type="predicted"/>
<dbReference type="STRING" id="656916.A0A2G7G1L0"/>
<protein>
    <submittedName>
        <fullName evidence="2">Proline-rich</fullName>
    </submittedName>
</protein>
<accession>A0A2G7G1L0</accession>
<dbReference type="EMBL" id="NEXV01000283">
    <property type="protein sequence ID" value="PIG86001.1"/>
    <property type="molecule type" value="Genomic_DNA"/>
</dbReference>